<gene>
    <name evidence="1" type="ORF">THAOC_04970</name>
</gene>
<dbReference type="EMBL" id="AGNL01004522">
    <property type="protein sequence ID" value="EJK73410.1"/>
    <property type="molecule type" value="Genomic_DNA"/>
</dbReference>
<reference evidence="1 2" key="1">
    <citation type="journal article" date="2012" name="Genome Biol.">
        <title>Genome and low-iron response of an oceanic diatom adapted to chronic iron limitation.</title>
        <authorList>
            <person name="Lommer M."/>
            <person name="Specht M."/>
            <person name="Roy A.S."/>
            <person name="Kraemer L."/>
            <person name="Andreson R."/>
            <person name="Gutowska M.A."/>
            <person name="Wolf J."/>
            <person name="Bergner S.V."/>
            <person name="Schilhabel M.B."/>
            <person name="Klostermeier U.C."/>
            <person name="Beiko R.G."/>
            <person name="Rosenstiel P."/>
            <person name="Hippler M."/>
            <person name="Laroche J."/>
        </authorList>
    </citation>
    <scope>NUCLEOTIDE SEQUENCE [LARGE SCALE GENOMIC DNA]</scope>
    <source>
        <strain evidence="1 2">CCMP1005</strain>
    </source>
</reference>
<protein>
    <submittedName>
        <fullName evidence="1">Uncharacterized protein</fullName>
    </submittedName>
</protein>
<dbReference type="AlphaFoldDB" id="K0T6W3"/>
<name>K0T6W3_THAOC</name>
<evidence type="ECO:0000313" key="2">
    <source>
        <dbReference type="Proteomes" id="UP000266841"/>
    </source>
</evidence>
<accession>K0T6W3</accession>
<comment type="caution">
    <text evidence="1">The sequence shown here is derived from an EMBL/GenBank/DDBJ whole genome shotgun (WGS) entry which is preliminary data.</text>
</comment>
<dbReference type="Proteomes" id="UP000266841">
    <property type="component" value="Unassembled WGS sequence"/>
</dbReference>
<keyword evidence="2" id="KW-1185">Reference proteome</keyword>
<proteinExistence type="predicted"/>
<sequence length="176" mass="18321">MSSQTPRGCRSPKPLVITTSLLSSELRADGVPVADDSTADVLGAIIVIEGSPATEDSNIPMIMAFMAFYLSSEGLPAAQASHDDVLVDMGGVALDAINSCPPVRNDDMVLLLRQGSSHGGSSVMAPPLVASRFAITFNLGVLHVMRWSFPAAGVSSFGGWSYCFRQIGGPENAGHG</sequence>
<evidence type="ECO:0000313" key="1">
    <source>
        <dbReference type="EMBL" id="EJK73410.1"/>
    </source>
</evidence>
<organism evidence="1 2">
    <name type="scientific">Thalassiosira oceanica</name>
    <name type="common">Marine diatom</name>
    <dbReference type="NCBI Taxonomy" id="159749"/>
    <lineage>
        <taxon>Eukaryota</taxon>
        <taxon>Sar</taxon>
        <taxon>Stramenopiles</taxon>
        <taxon>Ochrophyta</taxon>
        <taxon>Bacillariophyta</taxon>
        <taxon>Coscinodiscophyceae</taxon>
        <taxon>Thalassiosirophycidae</taxon>
        <taxon>Thalassiosirales</taxon>
        <taxon>Thalassiosiraceae</taxon>
        <taxon>Thalassiosira</taxon>
    </lineage>
</organism>